<reference evidence="3 4" key="2">
    <citation type="submission" date="2019-03" db="EMBL/GenBank/DDBJ databases">
        <title>Draft Genome Sequences of Six Type Strains of the Genus Massilia.</title>
        <authorList>
            <person name="Miess H."/>
            <person name="Frediansyhah A."/>
            <person name="Gross H."/>
        </authorList>
    </citation>
    <scope>NUCLEOTIDE SEQUENCE [LARGE SCALE GENOMIC DNA]</scope>
    <source>
        <strain evidence="3 4">DSM 17505</strain>
    </source>
</reference>
<evidence type="ECO:0000256" key="1">
    <source>
        <dbReference type="SAM" id="Phobius"/>
    </source>
</evidence>
<evidence type="ECO:0000313" key="3">
    <source>
        <dbReference type="EMBL" id="QBQ35104.1"/>
    </source>
</evidence>
<keyword evidence="1" id="KW-1133">Transmembrane helix</keyword>
<feature type="transmembrane region" description="Helical" evidence="1">
    <location>
        <begin position="186"/>
        <end position="205"/>
    </location>
</feature>
<gene>
    <name evidence="3" type="ORF">E1742_02140</name>
    <name evidence="2" type="ORF">GCM10007388_49730</name>
</gene>
<dbReference type="Proteomes" id="UP000294359">
    <property type="component" value="Chromosome"/>
</dbReference>
<reference evidence="2" key="1">
    <citation type="journal article" date="2014" name="Int. J. Syst. Evol. Microbiol.">
        <title>Complete genome sequence of Corynebacterium casei LMG S-19264T (=DSM 44701T), isolated from a smear-ripened cheese.</title>
        <authorList>
            <consortium name="US DOE Joint Genome Institute (JGI-PGF)"/>
            <person name="Walter F."/>
            <person name="Albersmeier A."/>
            <person name="Kalinowski J."/>
            <person name="Ruckert C."/>
        </authorList>
    </citation>
    <scope>NUCLEOTIDE SEQUENCE</scope>
    <source>
        <strain evidence="2">KCTC 12344</strain>
    </source>
</reference>
<dbReference type="EMBL" id="BMWW01000014">
    <property type="protein sequence ID" value="GGZ10274.1"/>
    <property type="molecule type" value="Genomic_DNA"/>
</dbReference>
<protein>
    <submittedName>
        <fullName evidence="2">Uncharacterized protein</fullName>
    </submittedName>
</protein>
<keyword evidence="4" id="KW-1185">Reference proteome</keyword>
<dbReference type="OrthoDB" id="8836529at2"/>
<keyword evidence="1" id="KW-0472">Membrane</keyword>
<dbReference type="Proteomes" id="UP000619512">
    <property type="component" value="Unassembled WGS sequence"/>
</dbReference>
<name>A0A4P7B9Q5_9BURK</name>
<evidence type="ECO:0000313" key="2">
    <source>
        <dbReference type="EMBL" id="GGZ10274.1"/>
    </source>
</evidence>
<accession>A0A4P7B9Q5</accession>
<evidence type="ECO:0000313" key="5">
    <source>
        <dbReference type="Proteomes" id="UP000619512"/>
    </source>
</evidence>
<organism evidence="2 5">
    <name type="scientific">Pseudoduganella plicata</name>
    <dbReference type="NCBI Taxonomy" id="321984"/>
    <lineage>
        <taxon>Bacteria</taxon>
        <taxon>Pseudomonadati</taxon>
        <taxon>Pseudomonadota</taxon>
        <taxon>Betaproteobacteria</taxon>
        <taxon>Burkholderiales</taxon>
        <taxon>Oxalobacteraceae</taxon>
        <taxon>Telluria group</taxon>
        <taxon>Pseudoduganella</taxon>
    </lineage>
</organism>
<reference evidence="2" key="3">
    <citation type="submission" date="2022-12" db="EMBL/GenBank/DDBJ databases">
        <authorList>
            <person name="Sun Q."/>
            <person name="Kim S."/>
        </authorList>
    </citation>
    <scope>NUCLEOTIDE SEQUENCE</scope>
    <source>
        <strain evidence="2">KCTC 12344</strain>
    </source>
</reference>
<keyword evidence="1" id="KW-0812">Transmembrane</keyword>
<evidence type="ECO:0000313" key="4">
    <source>
        <dbReference type="Proteomes" id="UP000294359"/>
    </source>
</evidence>
<proteinExistence type="predicted"/>
<dbReference type="RefSeq" id="WP_134383302.1">
    <property type="nucleotide sequence ID" value="NZ_BMWW01000014.1"/>
</dbReference>
<sequence>MNSTSSTPLATLQCAGIITADQHMQALSHRGYSELAGNDSLADHLVWLRGEKIVDEAQLAQATAHVKATFTGAEQARYLAAIEGASGMLVNVEELQKACFRRVLNGGWITQAECDRALAAIGPNETVVTGPAGILAWMIDRGIIEIERLNTVRAAGNPDGDPEKAAMLADLEEMLTRPARLARRRWAWGAGTLLVAGFVAWLVFWPASVPGCATGGTRSTIERLFLESSLGRIDEMKPDEAIPRPEVGRITEVGYASASRVRACKTTVKLDGESIPYAFTIAAAPEGRSGFVITGAQPTIVEARFGHIDADGHYGNKAEPLGRAEVERAFRAGIEGSHGGLAGPAPGKPAFDVENAARRKFGLSYDSAERKREIAEVEPLGPCRPVEGDKVYRCRLLVEHNEPLLAALGRDAGMVLDGEFTFVRDGTAGQWCATEGLRGELRRASIAAAAK</sequence>
<dbReference type="AlphaFoldDB" id="A0A4P7B9Q5"/>
<dbReference type="EMBL" id="CP038026">
    <property type="protein sequence ID" value="QBQ35104.1"/>
    <property type="molecule type" value="Genomic_DNA"/>
</dbReference>